<comment type="caution">
    <text evidence="1">The sequence shown here is derived from an EMBL/GenBank/DDBJ whole genome shotgun (WGS) entry which is preliminary data.</text>
</comment>
<organism evidence="1 2">
    <name type="scientific">Metabacillus rhizolycopersici</name>
    <dbReference type="NCBI Taxonomy" id="2875709"/>
    <lineage>
        <taxon>Bacteria</taxon>
        <taxon>Bacillati</taxon>
        <taxon>Bacillota</taxon>
        <taxon>Bacilli</taxon>
        <taxon>Bacillales</taxon>
        <taxon>Bacillaceae</taxon>
        <taxon>Metabacillus</taxon>
    </lineage>
</organism>
<sequence length="314" mass="36375">MNLIEDVQAVQFSFFEKPPASSMSKAFVYVNAENHFQVVKHGDRLTRSELRAGKYTKVYTINMATLNFHYEKEVPSADRGRQFLVDLSIDYKVVDPISVIQQEAGEIVNFLRKKLPYWLEEITIDYPISDAKRVKQHIEGFHEYSSMVAGLKEVGVKVTDINVLVKQSVNDQLHDTEFRRIDQDYELEGYRNEKHYHLHQHKLDQKRTGARVLAGEIQASIEAGDFLSAILIAEENKEALQIVKSRILHEEAFRRVVQDQAKRHILNPAIDMIEAKEQLAKIQAYFPYEQTVENKDDLSDRPKKIYQINQAKGE</sequence>
<evidence type="ECO:0000313" key="2">
    <source>
        <dbReference type="Proteomes" id="UP001165287"/>
    </source>
</evidence>
<accession>A0ABS7UXY9</accession>
<gene>
    <name evidence="1" type="ORF">K9V48_23905</name>
</gene>
<dbReference type="EMBL" id="JAIQUM010000090">
    <property type="protein sequence ID" value="MBZ5753185.1"/>
    <property type="molecule type" value="Genomic_DNA"/>
</dbReference>
<protein>
    <recommendedName>
        <fullName evidence="3">Band 7 domain-containing protein</fullName>
    </recommendedName>
</protein>
<evidence type="ECO:0000313" key="1">
    <source>
        <dbReference type="EMBL" id="MBZ5753185.1"/>
    </source>
</evidence>
<reference evidence="1" key="1">
    <citation type="submission" date="2024-05" db="EMBL/GenBank/DDBJ databases">
        <title>Metabacillus sp. nov., isolated from the rhizosphere soil of tomato plants.</title>
        <authorList>
            <person name="Ma R."/>
        </authorList>
    </citation>
    <scope>NUCLEOTIDE SEQUENCE</scope>
    <source>
        <strain evidence="1">DBTR6</strain>
    </source>
</reference>
<dbReference type="RefSeq" id="WP_224141616.1">
    <property type="nucleotide sequence ID" value="NZ_JAIQUM010000090.1"/>
</dbReference>
<keyword evidence="2" id="KW-1185">Reference proteome</keyword>
<dbReference type="Proteomes" id="UP001165287">
    <property type="component" value="Unassembled WGS sequence"/>
</dbReference>
<proteinExistence type="predicted"/>
<name>A0ABS7UXY9_9BACI</name>
<evidence type="ECO:0008006" key="3">
    <source>
        <dbReference type="Google" id="ProtNLM"/>
    </source>
</evidence>